<name>A0A2S8HBK7_9PSED</name>
<dbReference type="PANTHER" id="PTHR23026">
    <property type="entry name" value="NADPH NITROREDUCTASE"/>
    <property type="match status" value="1"/>
</dbReference>
<evidence type="ECO:0000313" key="2">
    <source>
        <dbReference type="EMBL" id="PQO99631.1"/>
    </source>
</evidence>
<gene>
    <name evidence="2" type="ORF">C5612_25520</name>
</gene>
<dbReference type="GO" id="GO:0016491">
    <property type="term" value="F:oxidoreductase activity"/>
    <property type="evidence" value="ECO:0007669"/>
    <property type="project" value="InterPro"/>
</dbReference>
<protein>
    <submittedName>
        <fullName evidence="2">Nitroreductase</fullName>
    </submittedName>
</protein>
<dbReference type="AlphaFoldDB" id="A0A2S8HBK7"/>
<reference evidence="2 3" key="1">
    <citation type="submission" date="2018-02" db="EMBL/GenBank/DDBJ databases">
        <title>Draft genome sequencing of Pseudomonas frederiksbergensis 11-D3.</title>
        <authorList>
            <person name="Zheng B.-X."/>
        </authorList>
    </citation>
    <scope>NUCLEOTIDE SEQUENCE [LARGE SCALE GENOMIC DNA]</scope>
    <source>
        <strain evidence="2 3">11-D3</strain>
    </source>
</reference>
<dbReference type="RefSeq" id="WP_105346871.1">
    <property type="nucleotide sequence ID" value="NZ_PUIN01000016.1"/>
</dbReference>
<sequence length="186" mass="20284">MNIDKAISGRRSTREYTTEAVDEDVIRRLISAAAQAPSAMNQQPWTFTVIRDQSLLDRVSREAKAHLLATIPAAAQPEHFHTLLDDENYQIFYHAPVLILISGTAPGQWVVEDCALAAENLMLAAYAEGLGTCWIGFAQGFLGTPDGKHDLGLPAEWTPVAPIIVGHPKSAPAPVPRNKPVIRWIG</sequence>
<organism evidence="2 3">
    <name type="scientific">Pseudomonas frederiksbergensis</name>
    <dbReference type="NCBI Taxonomy" id="104087"/>
    <lineage>
        <taxon>Bacteria</taxon>
        <taxon>Pseudomonadati</taxon>
        <taxon>Pseudomonadota</taxon>
        <taxon>Gammaproteobacteria</taxon>
        <taxon>Pseudomonadales</taxon>
        <taxon>Pseudomonadaceae</taxon>
        <taxon>Pseudomonas</taxon>
    </lineage>
</organism>
<dbReference type="InterPro" id="IPR029479">
    <property type="entry name" value="Nitroreductase"/>
</dbReference>
<feature type="domain" description="Nitroreductase" evidence="1">
    <location>
        <begin position="7"/>
        <end position="167"/>
    </location>
</feature>
<accession>A0A2S8HBK7</accession>
<dbReference type="InterPro" id="IPR000415">
    <property type="entry name" value="Nitroreductase-like"/>
</dbReference>
<evidence type="ECO:0000259" key="1">
    <source>
        <dbReference type="Pfam" id="PF00881"/>
    </source>
</evidence>
<dbReference type="PANTHER" id="PTHR23026:SF123">
    <property type="entry name" value="NAD(P)H NITROREDUCTASE RV3131-RELATED"/>
    <property type="match status" value="1"/>
</dbReference>
<dbReference type="Proteomes" id="UP000239687">
    <property type="component" value="Unassembled WGS sequence"/>
</dbReference>
<dbReference type="Gene3D" id="3.40.109.10">
    <property type="entry name" value="NADH Oxidase"/>
    <property type="match status" value="1"/>
</dbReference>
<dbReference type="EMBL" id="PUIN01000016">
    <property type="protein sequence ID" value="PQO99631.1"/>
    <property type="molecule type" value="Genomic_DNA"/>
</dbReference>
<comment type="caution">
    <text evidence="2">The sequence shown here is derived from an EMBL/GenBank/DDBJ whole genome shotgun (WGS) entry which is preliminary data.</text>
</comment>
<dbReference type="SUPFAM" id="SSF55469">
    <property type="entry name" value="FMN-dependent nitroreductase-like"/>
    <property type="match status" value="1"/>
</dbReference>
<dbReference type="CDD" id="cd02136">
    <property type="entry name" value="PnbA_NfnB-like"/>
    <property type="match status" value="1"/>
</dbReference>
<dbReference type="InterPro" id="IPR050627">
    <property type="entry name" value="Nitroreductase/BluB"/>
</dbReference>
<proteinExistence type="predicted"/>
<dbReference type="Pfam" id="PF00881">
    <property type="entry name" value="Nitroreductase"/>
    <property type="match status" value="1"/>
</dbReference>
<evidence type="ECO:0000313" key="3">
    <source>
        <dbReference type="Proteomes" id="UP000239687"/>
    </source>
</evidence>